<feature type="compositionally biased region" description="Gly residues" evidence="2">
    <location>
        <begin position="201"/>
        <end position="220"/>
    </location>
</feature>
<dbReference type="Pfam" id="PF13898">
    <property type="entry name" value="MINDY-3_4_CD"/>
    <property type="match status" value="1"/>
</dbReference>
<dbReference type="Gramene" id="GBG72240">
    <property type="protein sequence ID" value="GBG72240"/>
    <property type="gene ID" value="CBR_g11170"/>
</dbReference>
<evidence type="ECO:0000313" key="4">
    <source>
        <dbReference type="EMBL" id="GBG72240.1"/>
    </source>
</evidence>
<feature type="region of interest" description="Disordered" evidence="2">
    <location>
        <begin position="78"/>
        <end position="134"/>
    </location>
</feature>
<dbReference type="InterPro" id="IPR025257">
    <property type="entry name" value="MINDY-3/4_CD"/>
</dbReference>
<feature type="compositionally biased region" description="Low complexity" evidence="2">
    <location>
        <begin position="106"/>
        <end position="122"/>
    </location>
</feature>
<dbReference type="EMBL" id="BFEA01000161">
    <property type="protein sequence ID" value="GBG72240.1"/>
    <property type="molecule type" value="Genomic_DNA"/>
</dbReference>
<dbReference type="OrthoDB" id="10263628at2759"/>
<evidence type="ECO:0000256" key="2">
    <source>
        <dbReference type="SAM" id="MobiDB-lite"/>
    </source>
</evidence>
<dbReference type="AlphaFoldDB" id="A0A388KQ89"/>
<feature type="region of interest" description="Disordered" evidence="2">
    <location>
        <begin position="164"/>
        <end position="220"/>
    </location>
</feature>
<organism evidence="4 5">
    <name type="scientific">Chara braunii</name>
    <name type="common">Braun's stonewort</name>
    <dbReference type="NCBI Taxonomy" id="69332"/>
    <lineage>
        <taxon>Eukaryota</taxon>
        <taxon>Viridiplantae</taxon>
        <taxon>Streptophyta</taxon>
        <taxon>Charophyceae</taxon>
        <taxon>Charales</taxon>
        <taxon>Characeae</taxon>
        <taxon>Chara</taxon>
    </lineage>
</organism>
<evidence type="ECO:0000313" key="5">
    <source>
        <dbReference type="Proteomes" id="UP000265515"/>
    </source>
</evidence>
<dbReference type="GO" id="GO:0006508">
    <property type="term" value="P:proteolysis"/>
    <property type="evidence" value="ECO:0007669"/>
    <property type="project" value="UniProtKB-KW"/>
</dbReference>
<evidence type="ECO:0000259" key="3">
    <source>
        <dbReference type="SMART" id="SM01174"/>
    </source>
</evidence>
<dbReference type="GO" id="GO:0071108">
    <property type="term" value="P:protein K48-linked deubiquitination"/>
    <property type="evidence" value="ECO:0007669"/>
    <property type="project" value="InterPro"/>
</dbReference>
<evidence type="ECO:0000256" key="1">
    <source>
        <dbReference type="ARBA" id="ARBA00011074"/>
    </source>
</evidence>
<name>A0A388KQ89_CHABU</name>
<feature type="compositionally biased region" description="Polar residues" evidence="2">
    <location>
        <begin position="164"/>
        <end position="174"/>
    </location>
</feature>
<sequence length="778" mass="81094">MSGCDDQLGPEPKRSKASGTSPKFSAERKPTGEESGSVEGLVWGLARGTDSSRGRNCDLMAAETEEDKQKRLQRELRAAAAERRRSGVPAVSSTCEVDVSPSSEYTTSPASSALTSAPSGAAQGSALSPAAVRETPGNPCVVVDAVSASPERRVAADAAVPYAQSVTSPAKSQGTPGGRGAAEMQRPGAAQGGQNNSGRATSGGRGAGQSGGSGGAGGAGAADLMEGQLSVVAAKKLYRIVFGTQTSPEVLTQWCRQGFNFSTDPETSMGLVQLEGGPCGVLAPIQALVLKYLIFVKEDEEDYDIDWVGAGDSRAHQATAQAGMDVDEQLQFSEVERNRALVRAIGEAVLQAGQGRRAVVAFLRPGLEEADMQVDDASGPGKDILPLKSAEVLHETVRVRYCRSVEELHRFLLDRLSALRSGYGALLVLFSALLSRGLDGVQADRDDPDHPLITPPFGHASQEVVNLLLCGHAVANVFDGSINMGGGICLNGVPSDVQVGFLTLLESLNLCKVGQNLKRPQWPVWVLGSESHYTVLFALSTSVQEESEAEDREARVRRAFDSLDVSGGGGFIGSEVLNQVLQAANVAMPDNMRASLAGGGIIVWQDFWKALCLLPKSKGGFAGTGVGGTTEKRRFTLFHFNGIAKSVNGTPVNVPVAGGREGGASQGGADAAWGAAAVVQKPRLTRLHVVVPPKWTCESAMAEELEAAAASGVGEGGKSGDTDSGGATSKERTGASAEEGEDSLEEKGTAGQAPLVDCIRTRWPRAVCYWVGDPPSIV</sequence>
<dbReference type="PANTHER" id="PTHR12473:SF8">
    <property type="entry name" value="UBIQUITIN CARBOXYL-TERMINAL HYDROLASE MINDY-4-RELATED"/>
    <property type="match status" value="1"/>
</dbReference>
<gene>
    <name evidence="4" type="ORF">CBR_g11170</name>
</gene>
<dbReference type="InterPro" id="IPR039785">
    <property type="entry name" value="MINY3/4"/>
</dbReference>
<comment type="similarity">
    <text evidence="1">Belongs to the MINDY deubiquitinase family. FAM188 subfamily.</text>
</comment>
<dbReference type="GO" id="GO:0004843">
    <property type="term" value="F:cysteine-type deubiquitinase activity"/>
    <property type="evidence" value="ECO:0007669"/>
    <property type="project" value="UniProtKB-EC"/>
</dbReference>
<dbReference type="Proteomes" id="UP000265515">
    <property type="component" value="Unassembled WGS sequence"/>
</dbReference>
<feature type="region of interest" description="Disordered" evidence="2">
    <location>
        <begin position="708"/>
        <end position="750"/>
    </location>
</feature>
<feature type="domain" description="Deubiquitinating enzyme MINDY-3/4 conserved" evidence="3">
    <location>
        <begin position="238"/>
        <end position="606"/>
    </location>
</feature>
<proteinExistence type="inferred from homology"/>
<comment type="caution">
    <text evidence="4">The sequence shown here is derived from an EMBL/GenBank/DDBJ whole genome shotgun (WGS) entry which is preliminary data.</text>
</comment>
<dbReference type="SMART" id="SM01174">
    <property type="entry name" value="DUF4205"/>
    <property type="match status" value="1"/>
</dbReference>
<protein>
    <recommendedName>
        <fullName evidence="3">Deubiquitinating enzyme MINDY-3/4 conserved domain-containing protein</fullName>
    </recommendedName>
</protein>
<keyword evidence="5" id="KW-1185">Reference proteome</keyword>
<dbReference type="GO" id="GO:1990380">
    <property type="term" value="F:K48-linked deubiquitinase activity"/>
    <property type="evidence" value="ECO:0007669"/>
    <property type="project" value="InterPro"/>
</dbReference>
<accession>A0A388KQ89</accession>
<reference evidence="4 5" key="1">
    <citation type="journal article" date="2018" name="Cell">
        <title>The Chara Genome: Secondary Complexity and Implications for Plant Terrestrialization.</title>
        <authorList>
            <person name="Nishiyama T."/>
            <person name="Sakayama H."/>
            <person name="Vries J.D."/>
            <person name="Buschmann H."/>
            <person name="Saint-Marcoux D."/>
            <person name="Ullrich K.K."/>
            <person name="Haas F.B."/>
            <person name="Vanderstraeten L."/>
            <person name="Becker D."/>
            <person name="Lang D."/>
            <person name="Vosolsobe S."/>
            <person name="Rombauts S."/>
            <person name="Wilhelmsson P.K.I."/>
            <person name="Janitza P."/>
            <person name="Kern R."/>
            <person name="Heyl A."/>
            <person name="Rumpler F."/>
            <person name="Villalobos L.I.A.C."/>
            <person name="Clay J.M."/>
            <person name="Skokan R."/>
            <person name="Toyoda A."/>
            <person name="Suzuki Y."/>
            <person name="Kagoshima H."/>
            <person name="Schijlen E."/>
            <person name="Tajeshwar N."/>
            <person name="Catarino B."/>
            <person name="Hetherington A.J."/>
            <person name="Saltykova A."/>
            <person name="Bonnot C."/>
            <person name="Breuninger H."/>
            <person name="Symeonidi A."/>
            <person name="Radhakrishnan G.V."/>
            <person name="Van Nieuwerburgh F."/>
            <person name="Deforce D."/>
            <person name="Chang C."/>
            <person name="Karol K.G."/>
            <person name="Hedrich R."/>
            <person name="Ulvskov P."/>
            <person name="Glockner G."/>
            <person name="Delwiche C.F."/>
            <person name="Petrasek J."/>
            <person name="Van de Peer Y."/>
            <person name="Friml J."/>
            <person name="Beilby M."/>
            <person name="Dolan L."/>
            <person name="Kohara Y."/>
            <person name="Sugano S."/>
            <person name="Fujiyama A."/>
            <person name="Delaux P.-M."/>
            <person name="Quint M."/>
            <person name="TheiBen G."/>
            <person name="Hagemann M."/>
            <person name="Harholt J."/>
            <person name="Dunand C."/>
            <person name="Zachgo S."/>
            <person name="Langdale J."/>
            <person name="Maumus F."/>
            <person name="Straeten D.V.D."/>
            <person name="Gould S.B."/>
            <person name="Rensing S.A."/>
        </authorList>
    </citation>
    <scope>NUCLEOTIDE SEQUENCE [LARGE SCALE GENOMIC DNA]</scope>
    <source>
        <strain evidence="4 5">S276</strain>
    </source>
</reference>
<feature type="region of interest" description="Disordered" evidence="2">
    <location>
        <begin position="1"/>
        <end position="56"/>
    </location>
</feature>
<dbReference type="OMA" id="CESAMAE"/>
<dbReference type="PANTHER" id="PTHR12473">
    <property type="entry name" value="UBIQUITIN CARBOXYL-TERMINAL HYDROLASE MINDY-4-RELATED"/>
    <property type="match status" value="1"/>
</dbReference>
<feature type="compositionally biased region" description="Polar residues" evidence="2">
    <location>
        <begin position="91"/>
        <end position="105"/>
    </location>
</feature>